<accession>A0ABD0IZI3</accession>
<feature type="region of interest" description="Disordered" evidence="1">
    <location>
        <begin position="471"/>
        <end position="511"/>
    </location>
</feature>
<organism evidence="2 3">
    <name type="scientific">Batillaria attramentaria</name>
    <dbReference type="NCBI Taxonomy" id="370345"/>
    <lineage>
        <taxon>Eukaryota</taxon>
        <taxon>Metazoa</taxon>
        <taxon>Spiralia</taxon>
        <taxon>Lophotrochozoa</taxon>
        <taxon>Mollusca</taxon>
        <taxon>Gastropoda</taxon>
        <taxon>Caenogastropoda</taxon>
        <taxon>Sorbeoconcha</taxon>
        <taxon>Cerithioidea</taxon>
        <taxon>Batillariidae</taxon>
        <taxon>Batillaria</taxon>
    </lineage>
</organism>
<reference evidence="2 3" key="1">
    <citation type="journal article" date="2023" name="Sci. Data">
        <title>Genome assembly of the Korean intertidal mud-creeper Batillaria attramentaria.</title>
        <authorList>
            <person name="Patra A.K."/>
            <person name="Ho P.T."/>
            <person name="Jun S."/>
            <person name="Lee S.J."/>
            <person name="Kim Y."/>
            <person name="Won Y.J."/>
        </authorList>
    </citation>
    <scope>NUCLEOTIDE SEQUENCE [LARGE SCALE GENOMIC DNA]</scope>
    <source>
        <strain evidence="2">Wonlab-2016</strain>
    </source>
</reference>
<dbReference type="EMBL" id="JACVVK020000863">
    <property type="protein sequence ID" value="KAK7440939.1"/>
    <property type="molecule type" value="Genomic_DNA"/>
</dbReference>
<dbReference type="AlphaFoldDB" id="A0ABD0IZI3"/>
<protein>
    <submittedName>
        <fullName evidence="2">Uncharacterized protein</fullName>
    </submittedName>
</protein>
<comment type="caution">
    <text evidence="2">The sequence shown here is derived from an EMBL/GenBank/DDBJ whole genome shotgun (WGS) entry which is preliminary data.</text>
</comment>
<feature type="compositionally biased region" description="Polar residues" evidence="1">
    <location>
        <begin position="121"/>
        <end position="130"/>
    </location>
</feature>
<dbReference type="Proteomes" id="UP001519460">
    <property type="component" value="Unassembled WGS sequence"/>
</dbReference>
<evidence type="ECO:0000256" key="1">
    <source>
        <dbReference type="SAM" id="MobiDB-lite"/>
    </source>
</evidence>
<feature type="region of interest" description="Disordered" evidence="1">
    <location>
        <begin position="219"/>
        <end position="245"/>
    </location>
</feature>
<feature type="compositionally biased region" description="Polar residues" evidence="1">
    <location>
        <begin position="102"/>
        <end position="113"/>
    </location>
</feature>
<gene>
    <name evidence="2" type="ORF">BaRGS_00040594</name>
</gene>
<feature type="region of interest" description="Disordered" evidence="1">
    <location>
        <begin position="646"/>
        <end position="691"/>
    </location>
</feature>
<sequence>MASAGVINITDTIKRLRSQSIKRLRAINASNTIAPKDATKNLQSMLATKLTSTASVYQHFLLQSQIYVLSIGRFIDEPIVLWALLTSQGIPYTVEEGADLSVSKSPATTQDQPMSDPPPQTINDQPLTQLSGGNITHQDFPWLAHYLTTKEWNALTASDKIRGGFPSTPPFKATDNERFTKLYARQNKKVGGVIPWFAQYAQQFEDYVRRPQYGPWSEAWYRNQPPPSNPPPPPPASGVPPGWNTWGEVPPPDNITSVGLPREWTYAPSSPNTWWWRWMTEPLAVIQEIIDTIFVETINYIARKIWSALKQFAGDVSSAIGGMFKNITAWIFGALSSGNEAILDMINNAKDIPEYLNAVANALAMTLGVHPQQIMLFLSETFLPLHLGVIPTFLTMIFFFHSITRGDDFTTALSKVAVFAQYGSRAMMQQVTALTGGYFIRRLIGFAAKKAIDMGYQTGTISPGAQAAQARVQGTPVPAQRDQWGRFIPKGSSPAGQQPGGYTPSPPPAQPFNTYPPHIPRHPGLSYQTRPETMGMVPDRPAPTGPELSNVLGYHNKSRAPNEGPDLQGQWDRRYPTTNPQESAFYRPPVSENPGMFTRARRRLFGKPDTLVGAPAPAASPQPVLQPSDPAWATVVFSAAVHGVPTSISTPGVQPPHHASDSTIPRLPRTKSQHDRRTLGSSQKPHLPATE</sequence>
<evidence type="ECO:0000313" key="3">
    <source>
        <dbReference type="Proteomes" id="UP001519460"/>
    </source>
</evidence>
<feature type="region of interest" description="Disordered" evidence="1">
    <location>
        <begin position="101"/>
        <end position="130"/>
    </location>
</feature>
<keyword evidence="3" id="KW-1185">Reference proteome</keyword>
<proteinExistence type="predicted"/>
<evidence type="ECO:0000313" key="2">
    <source>
        <dbReference type="EMBL" id="KAK7440939.1"/>
    </source>
</evidence>
<feature type="compositionally biased region" description="Pro residues" evidence="1">
    <location>
        <begin position="224"/>
        <end position="238"/>
    </location>
</feature>
<name>A0ABD0IZI3_9CAEN</name>